<feature type="compositionally biased region" description="Basic residues" evidence="1">
    <location>
        <begin position="9"/>
        <end position="24"/>
    </location>
</feature>
<dbReference type="CTD" id="20316200"/>
<accession>A0A074ZWE5</accession>
<gene>
    <name evidence="2" type="ORF">T265_02012</name>
</gene>
<name>A0A074ZWE5_OPIVI</name>
<evidence type="ECO:0000256" key="1">
    <source>
        <dbReference type="SAM" id="MobiDB-lite"/>
    </source>
</evidence>
<dbReference type="GeneID" id="20316200"/>
<reference evidence="2 3" key="1">
    <citation type="submission" date="2013-11" db="EMBL/GenBank/DDBJ databases">
        <title>Opisthorchis viverrini - life in the bile duct.</title>
        <authorList>
            <person name="Young N.D."/>
            <person name="Nagarajan N."/>
            <person name="Lin S.J."/>
            <person name="Korhonen P.K."/>
            <person name="Jex A.R."/>
            <person name="Hall R.S."/>
            <person name="Safavi-Hemami H."/>
            <person name="Kaewkong W."/>
            <person name="Bertrand D."/>
            <person name="Gao S."/>
            <person name="Seet Q."/>
            <person name="Wongkham S."/>
            <person name="Teh B.T."/>
            <person name="Wongkham C."/>
            <person name="Intapan P.M."/>
            <person name="Maleewong W."/>
            <person name="Yang X."/>
            <person name="Hu M."/>
            <person name="Wang Z."/>
            <person name="Hofmann A."/>
            <person name="Sternberg P.W."/>
            <person name="Tan P."/>
            <person name="Wang J."/>
            <person name="Gasser R.B."/>
        </authorList>
    </citation>
    <scope>NUCLEOTIDE SEQUENCE [LARGE SCALE GENOMIC DNA]</scope>
</reference>
<dbReference type="RefSeq" id="XP_009164424.1">
    <property type="nucleotide sequence ID" value="XM_009166160.1"/>
</dbReference>
<dbReference type="Proteomes" id="UP000054324">
    <property type="component" value="Unassembled WGS sequence"/>
</dbReference>
<keyword evidence="3" id="KW-1185">Reference proteome</keyword>
<dbReference type="AlphaFoldDB" id="A0A074ZWE5"/>
<dbReference type="KEGG" id="ovi:T265_02012"/>
<sequence length="432" mass="47880">MGLQISRSSRPKTRGRKRNPRGKGMHGVIGTADKNELLLTVIMEFPKISESIYQYNETLNLSRSETFLLLKEDLLVCPVTVKLALVTAGLYAVSHQLTYISKTNATVPLKRSVASQVHISEDMLRLAEVLHVLGSGSSSTQYAFHSVSVDNGKGLVKSDSLDTHTELIPVCKSVNFDHQAAYRPGSQCFCVHKDYQVTNPPQSVAVIGDGAASFEFSECQPVGDYEETILPASTSLGKGAPAIVYQLQLKLTESPVARLLFLELYGVDIRSLTEDQFAEWAEVADLPETASMYRDFRHDVDHYAIKCHLTSVEDRFNVRLILGDCHDLHSGSDSASYVRDLFIYGESPQKIALATSYFAATLNKVRKDQILLPDGQLFCLSSDGELLQWITPKLPEASDCVLLSLRKKVTVKRSGELENEGRFSVSYQLPQQ</sequence>
<dbReference type="EMBL" id="KL596641">
    <property type="protein sequence ID" value="KER31778.1"/>
    <property type="molecule type" value="Genomic_DNA"/>
</dbReference>
<proteinExistence type="predicted"/>
<organism evidence="2 3">
    <name type="scientific">Opisthorchis viverrini</name>
    <name type="common">Southeast Asian liver fluke</name>
    <dbReference type="NCBI Taxonomy" id="6198"/>
    <lineage>
        <taxon>Eukaryota</taxon>
        <taxon>Metazoa</taxon>
        <taxon>Spiralia</taxon>
        <taxon>Lophotrochozoa</taxon>
        <taxon>Platyhelminthes</taxon>
        <taxon>Trematoda</taxon>
        <taxon>Digenea</taxon>
        <taxon>Opisthorchiida</taxon>
        <taxon>Opisthorchiata</taxon>
        <taxon>Opisthorchiidae</taxon>
        <taxon>Opisthorchis</taxon>
    </lineage>
</organism>
<feature type="region of interest" description="Disordered" evidence="1">
    <location>
        <begin position="1"/>
        <end position="27"/>
    </location>
</feature>
<evidence type="ECO:0000313" key="2">
    <source>
        <dbReference type="EMBL" id="KER31778.1"/>
    </source>
</evidence>
<evidence type="ECO:0000313" key="3">
    <source>
        <dbReference type="Proteomes" id="UP000054324"/>
    </source>
</evidence>
<dbReference type="OrthoDB" id="6250877at2759"/>
<protein>
    <submittedName>
        <fullName evidence="2">Uncharacterized protein</fullName>
    </submittedName>
</protein>